<protein>
    <recommendedName>
        <fullName evidence="4">NB-ARC domain-containing protein</fullName>
    </recommendedName>
</protein>
<reference evidence="2" key="1">
    <citation type="journal article" date="2020" name="Stud. Mycol.">
        <title>101 Dothideomycetes genomes: a test case for predicting lifestyles and emergence of pathogens.</title>
        <authorList>
            <person name="Haridas S."/>
            <person name="Albert R."/>
            <person name="Binder M."/>
            <person name="Bloem J."/>
            <person name="Labutti K."/>
            <person name="Salamov A."/>
            <person name="Andreopoulos B."/>
            <person name="Baker S."/>
            <person name="Barry K."/>
            <person name="Bills G."/>
            <person name="Bluhm B."/>
            <person name="Cannon C."/>
            <person name="Castanera R."/>
            <person name="Culley D."/>
            <person name="Daum C."/>
            <person name="Ezra D."/>
            <person name="Gonzalez J."/>
            <person name="Henrissat B."/>
            <person name="Kuo A."/>
            <person name="Liang C."/>
            <person name="Lipzen A."/>
            <person name="Lutzoni F."/>
            <person name="Magnuson J."/>
            <person name="Mondo S."/>
            <person name="Nolan M."/>
            <person name="Ohm R."/>
            <person name="Pangilinan J."/>
            <person name="Park H.-J."/>
            <person name="Ramirez L."/>
            <person name="Alfaro M."/>
            <person name="Sun H."/>
            <person name="Tritt A."/>
            <person name="Yoshinaga Y."/>
            <person name="Zwiers L.-H."/>
            <person name="Turgeon B."/>
            <person name="Goodwin S."/>
            <person name="Spatafora J."/>
            <person name="Crous P."/>
            <person name="Grigoriev I."/>
        </authorList>
    </citation>
    <scope>NUCLEOTIDE SEQUENCE</scope>
    <source>
        <strain evidence="2">CBS 175.79</strain>
    </source>
</reference>
<sequence length="131" mass="14300">FGNIARQLGLENPNAIKNPVASRELAKGWLANPRKAIRSATDIIGQTEASWLIVFDNLDDSEILEEYWPIVGGGSSLVTSRDPSAKDRMGTGCTGVSMQPSSEERGAQLFRRLAPRPSNESDETAREIQKS</sequence>
<evidence type="ECO:0000256" key="1">
    <source>
        <dbReference type="SAM" id="MobiDB-lite"/>
    </source>
</evidence>
<evidence type="ECO:0000313" key="2">
    <source>
        <dbReference type="EMBL" id="KAF2012802.1"/>
    </source>
</evidence>
<keyword evidence="3" id="KW-1185">Reference proteome</keyword>
<feature type="region of interest" description="Disordered" evidence="1">
    <location>
        <begin position="112"/>
        <end position="131"/>
    </location>
</feature>
<dbReference type="RefSeq" id="XP_033381141.1">
    <property type="nucleotide sequence ID" value="XM_033533349.1"/>
</dbReference>
<proteinExistence type="predicted"/>
<gene>
    <name evidence="2" type="ORF">BU24DRAFT_484599</name>
</gene>
<dbReference type="Proteomes" id="UP000799778">
    <property type="component" value="Unassembled WGS sequence"/>
</dbReference>
<accession>A0A6A5XI57</accession>
<dbReference type="Gene3D" id="3.40.50.300">
    <property type="entry name" value="P-loop containing nucleotide triphosphate hydrolases"/>
    <property type="match status" value="1"/>
</dbReference>
<dbReference type="OrthoDB" id="6161812at2759"/>
<dbReference type="EMBL" id="ML978072">
    <property type="protein sequence ID" value="KAF2012802.1"/>
    <property type="molecule type" value="Genomic_DNA"/>
</dbReference>
<name>A0A6A5XI57_9PLEO</name>
<evidence type="ECO:0000313" key="3">
    <source>
        <dbReference type="Proteomes" id="UP000799778"/>
    </source>
</evidence>
<dbReference type="AlphaFoldDB" id="A0A6A5XI57"/>
<dbReference type="GeneID" id="54290746"/>
<dbReference type="SUPFAM" id="SSF52540">
    <property type="entry name" value="P-loop containing nucleoside triphosphate hydrolases"/>
    <property type="match status" value="1"/>
</dbReference>
<organism evidence="2 3">
    <name type="scientific">Aaosphaeria arxii CBS 175.79</name>
    <dbReference type="NCBI Taxonomy" id="1450172"/>
    <lineage>
        <taxon>Eukaryota</taxon>
        <taxon>Fungi</taxon>
        <taxon>Dikarya</taxon>
        <taxon>Ascomycota</taxon>
        <taxon>Pezizomycotina</taxon>
        <taxon>Dothideomycetes</taxon>
        <taxon>Pleosporomycetidae</taxon>
        <taxon>Pleosporales</taxon>
        <taxon>Pleosporales incertae sedis</taxon>
        <taxon>Aaosphaeria</taxon>
    </lineage>
</organism>
<feature type="region of interest" description="Disordered" evidence="1">
    <location>
        <begin position="79"/>
        <end position="105"/>
    </location>
</feature>
<feature type="non-terminal residue" evidence="2">
    <location>
        <position position="1"/>
    </location>
</feature>
<dbReference type="InterPro" id="IPR027417">
    <property type="entry name" value="P-loop_NTPase"/>
</dbReference>
<evidence type="ECO:0008006" key="4">
    <source>
        <dbReference type="Google" id="ProtNLM"/>
    </source>
</evidence>